<gene>
    <name evidence="15" type="ORF">H3V53_36005</name>
</gene>
<dbReference type="Gene3D" id="3.40.50.300">
    <property type="entry name" value="P-loop containing nucleotide triphosphate hydrolases"/>
    <property type="match status" value="2"/>
</dbReference>
<keyword evidence="2" id="KW-0479">Metal-binding</keyword>
<dbReference type="Pfam" id="PF00270">
    <property type="entry name" value="DEAD"/>
    <property type="match status" value="1"/>
</dbReference>
<evidence type="ECO:0000256" key="4">
    <source>
        <dbReference type="ARBA" id="ARBA00022801"/>
    </source>
</evidence>
<keyword evidence="16" id="KW-1185">Reference proteome</keyword>
<accession>A0ABU8J410</accession>
<evidence type="ECO:0000313" key="15">
    <source>
        <dbReference type="EMBL" id="MEI6002338.1"/>
    </source>
</evidence>
<evidence type="ECO:0000256" key="3">
    <source>
        <dbReference type="ARBA" id="ARBA00022741"/>
    </source>
</evidence>
<comment type="catalytic activity">
    <reaction evidence="9">
        <text>Couples ATP hydrolysis with the unwinding of duplex DNA by translocating in the 3'-5' direction.</text>
        <dbReference type="EC" id="5.6.2.4"/>
    </reaction>
</comment>
<comment type="caution">
    <text evidence="15">The sequence shown here is derived from an EMBL/GenBank/DDBJ whole genome shotgun (WGS) entry which is preliminary data.</text>
</comment>
<dbReference type="InterPro" id="IPR014001">
    <property type="entry name" value="Helicase_ATP-bd"/>
</dbReference>
<dbReference type="CDD" id="cd17920">
    <property type="entry name" value="DEXHc_RecQ"/>
    <property type="match status" value="1"/>
</dbReference>
<dbReference type="Gene3D" id="1.10.10.10">
    <property type="entry name" value="Winged helix-like DNA-binding domain superfamily/Winged helix DNA-binding domain"/>
    <property type="match status" value="1"/>
</dbReference>
<dbReference type="PROSITE" id="PS51192">
    <property type="entry name" value="HELICASE_ATP_BIND_1"/>
    <property type="match status" value="1"/>
</dbReference>
<keyword evidence="6" id="KW-0067">ATP-binding</keyword>
<evidence type="ECO:0000256" key="1">
    <source>
        <dbReference type="ARBA" id="ARBA00005446"/>
    </source>
</evidence>
<dbReference type="Proteomes" id="UP001386437">
    <property type="component" value="Unassembled WGS sequence"/>
</dbReference>
<evidence type="ECO:0000256" key="8">
    <source>
        <dbReference type="ARBA" id="ARBA00023235"/>
    </source>
</evidence>
<feature type="domain" description="Helicase ATP-binding" evidence="13">
    <location>
        <begin position="33"/>
        <end position="217"/>
    </location>
</feature>
<evidence type="ECO:0000256" key="7">
    <source>
        <dbReference type="ARBA" id="ARBA00023125"/>
    </source>
</evidence>
<keyword evidence="8" id="KW-0413">Isomerase</keyword>
<dbReference type="NCBIfam" id="TIGR00614">
    <property type="entry name" value="recQ_fam"/>
    <property type="match status" value="1"/>
</dbReference>
<reference evidence="15 16" key="1">
    <citation type="journal article" date="2022" name="Arch. Microbiol.">
        <title>Paraburkholderia bengalensis sp. nov. isolated from roots of Oryza sativa, IR64.</title>
        <authorList>
            <person name="Nag P."/>
            <person name="Mondal N."/>
            <person name="Sarkar J."/>
            <person name="Das S."/>
        </authorList>
    </citation>
    <scope>NUCLEOTIDE SEQUENCE [LARGE SCALE GENOMIC DNA]</scope>
    <source>
        <strain evidence="15 16">IR64_4_BI</strain>
    </source>
</reference>
<protein>
    <recommendedName>
        <fullName evidence="11">ATP-dependent DNA helicase RecQ</fullName>
        <ecNumber evidence="10">5.6.2.4</ecNumber>
    </recommendedName>
    <alternativeName>
        <fullName evidence="12">DNA 3'-5' helicase RecQ</fullName>
    </alternativeName>
</protein>
<dbReference type="SMART" id="SM00490">
    <property type="entry name" value="HELICc"/>
    <property type="match status" value="1"/>
</dbReference>
<keyword evidence="7" id="KW-0238">DNA-binding</keyword>
<dbReference type="PROSITE" id="PS51194">
    <property type="entry name" value="HELICASE_CTER"/>
    <property type="match status" value="1"/>
</dbReference>
<dbReference type="GO" id="GO:0004386">
    <property type="term" value="F:helicase activity"/>
    <property type="evidence" value="ECO:0007669"/>
    <property type="project" value="UniProtKB-KW"/>
</dbReference>
<dbReference type="SUPFAM" id="SSF52540">
    <property type="entry name" value="P-loop containing nucleoside triphosphate hydrolases"/>
    <property type="match status" value="1"/>
</dbReference>
<keyword evidence="5 15" id="KW-0347">Helicase</keyword>
<dbReference type="PANTHER" id="PTHR13710:SF105">
    <property type="entry name" value="ATP-DEPENDENT DNA HELICASE Q1"/>
    <property type="match status" value="1"/>
</dbReference>
<evidence type="ECO:0000256" key="9">
    <source>
        <dbReference type="ARBA" id="ARBA00034617"/>
    </source>
</evidence>
<dbReference type="InterPro" id="IPR011545">
    <property type="entry name" value="DEAD/DEAH_box_helicase_dom"/>
</dbReference>
<evidence type="ECO:0000256" key="5">
    <source>
        <dbReference type="ARBA" id="ARBA00022806"/>
    </source>
</evidence>
<feature type="domain" description="Helicase C-terminal" evidence="14">
    <location>
        <begin position="255"/>
        <end position="401"/>
    </location>
</feature>
<evidence type="ECO:0000256" key="10">
    <source>
        <dbReference type="ARBA" id="ARBA00034808"/>
    </source>
</evidence>
<evidence type="ECO:0000256" key="6">
    <source>
        <dbReference type="ARBA" id="ARBA00022840"/>
    </source>
</evidence>
<proteinExistence type="inferred from homology"/>
<evidence type="ECO:0000256" key="11">
    <source>
        <dbReference type="ARBA" id="ARBA00044535"/>
    </source>
</evidence>
<dbReference type="InterPro" id="IPR032284">
    <property type="entry name" value="RecQ_Zn-bd"/>
</dbReference>
<dbReference type="EMBL" id="JACFYJ010000106">
    <property type="protein sequence ID" value="MEI6002338.1"/>
    <property type="molecule type" value="Genomic_DNA"/>
</dbReference>
<keyword evidence="3" id="KW-0547">Nucleotide-binding</keyword>
<dbReference type="RefSeq" id="WP_336601975.1">
    <property type="nucleotide sequence ID" value="NZ_JACFYJ010000106.1"/>
</dbReference>
<name>A0ABU8J410_9BURK</name>
<dbReference type="PANTHER" id="PTHR13710">
    <property type="entry name" value="DNA HELICASE RECQ FAMILY MEMBER"/>
    <property type="match status" value="1"/>
</dbReference>
<dbReference type="EC" id="5.6.2.4" evidence="10"/>
<organism evidence="15 16">
    <name type="scientific">Paraburkholderia bengalensis</name>
    <dbReference type="NCBI Taxonomy" id="2747562"/>
    <lineage>
        <taxon>Bacteria</taxon>
        <taxon>Pseudomonadati</taxon>
        <taxon>Pseudomonadota</taxon>
        <taxon>Betaproteobacteria</taxon>
        <taxon>Burkholderiales</taxon>
        <taxon>Burkholderiaceae</taxon>
        <taxon>Paraburkholderia</taxon>
    </lineage>
</organism>
<dbReference type="Pfam" id="PF16124">
    <property type="entry name" value="RecQ_Zn_bind"/>
    <property type="match status" value="1"/>
</dbReference>
<comment type="similarity">
    <text evidence="1">Belongs to the helicase family. RecQ subfamily.</text>
</comment>
<dbReference type="InterPro" id="IPR027417">
    <property type="entry name" value="P-loop_NTPase"/>
</dbReference>
<evidence type="ECO:0000259" key="14">
    <source>
        <dbReference type="PROSITE" id="PS51194"/>
    </source>
</evidence>
<dbReference type="SMART" id="SM00487">
    <property type="entry name" value="DEXDc"/>
    <property type="match status" value="1"/>
</dbReference>
<dbReference type="InterPro" id="IPR001650">
    <property type="entry name" value="Helicase_C-like"/>
</dbReference>
<evidence type="ECO:0000256" key="2">
    <source>
        <dbReference type="ARBA" id="ARBA00022723"/>
    </source>
</evidence>
<evidence type="ECO:0000313" key="16">
    <source>
        <dbReference type="Proteomes" id="UP001386437"/>
    </source>
</evidence>
<evidence type="ECO:0000259" key="13">
    <source>
        <dbReference type="PROSITE" id="PS51192"/>
    </source>
</evidence>
<dbReference type="InterPro" id="IPR036388">
    <property type="entry name" value="WH-like_DNA-bd_sf"/>
</dbReference>
<keyword evidence="4" id="KW-0378">Hydrolase</keyword>
<dbReference type="InterPro" id="IPR004589">
    <property type="entry name" value="DNA_helicase_ATP-dep_RecQ"/>
</dbReference>
<dbReference type="Pfam" id="PF00271">
    <property type="entry name" value="Helicase_C"/>
    <property type="match status" value="1"/>
</dbReference>
<sequence>MTASSDASMRAMRRTLRDVFGLESLRPGQREIIESVMQGRDTLAIMPTGAGKSLCYQLPALHLDGLTLVVSPLIALMKDQLDKLLDAGIEAVQINSTLKADEERTAFDTVGTANRAIVFVTPEQLGKPMLIDALRARVESETARRSGRRDEPWRVRLVVIDEAHCISQWGHDFRPAFLQIGDAVESLGRPPMLALTATATQAVVDDIVRTLGMRDPRVLQKGVYRPNLHYSVKQTSVAGGKGRASARSAQAKLATIQALLAQRDGPGIVYTATVREAERLSAALREWDVPTALYHGRLTARERHEAQDTFMRGDARVMIATNAFGMGIDKGDIRFVVHYQMPGSIDAYYQETGRAGRDGEAAECMLLFDLSDRRVQQFLMLGRYPDRDLVGRVHNALRQARDASSKGVSAGDLAQSLGDVGRNKLQVALKIMLDARLVIRNRARRYVLRDETVEEDALAASLARYGEMAERDRTALQQIIDYAQTGRCRWRTILEYFGYDEEVERCGTCDNCLNPPHIEPVKEPATAQGRMMDTARKTLDAQRGFARGQPVRVRKYGTGQVSFATAEQVAVLFPDGTTRTFLARFVKAVA</sequence>
<evidence type="ECO:0000256" key="12">
    <source>
        <dbReference type="ARBA" id="ARBA00044550"/>
    </source>
</evidence>